<dbReference type="GO" id="GO:0016747">
    <property type="term" value="F:acyltransferase activity, transferring groups other than amino-acyl groups"/>
    <property type="evidence" value="ECO:0007669"/>
    <property type="project" value="InterPro"/>
</dbReference>
<dbReference type="Pfam" id="PF00583">
    <property type="entry name" value="Acetyltransf_1"/>
    <property type="match status" value="1"/>
</dbReference>
<dbReference type="Pfam" id="PF18014">
    <property type="entry name" value="Acetyltransf_18"/>
    <property type="match status" value="1"/>
</dbReference>
<dbReference type="RefSeq" id="WP_110967788.1">
    <property type="nucleotide sequence ID" value="NZ_CP029693.1"/>
</dbReference>
<protein>
    <submittedName>
        <fullName evidence="2">GNAT family N-acetyltransferase</fullName>
    </submittedName>
</protein>
<evidence type="ECO:0000259" key="1">
    <source>
        <dbReference type="PROSITE" id="PS51186"/>
    </source>
</evidence>
<dbReference type="PROSITE" id="PS51186">
    <property type="entry name" value="GNAT"/>
    <property type="match status" value="1"/>
</dbReference>
<reference evidence="2 3" key="1">
    <citation type="submission" date="2018-05" db="EMBL/GenBank/DDBJ databases">
        <title>Whole genome sequence of Pseudomonas putida JBC17.</title>
        <authorList>
            <person name="Lee Y.H."/>
            <person name="David K."/>
        </authorList>
    </citation>
    <scope>NUCLEOTIDE SEQUENCE [LARGE SCALE GENOMIC DNA]</scope>
    <source>
        <strain evidence="2 3">JBC17</strain>
    </source>
</reference>
<feature type="domain" description="N-acetyltransferase" evidence="1">
    <location>
        <begin position="5"/>
        <end position="142"/>
    </location>
</feature>
<dbReference type="EMBL" id="CP029693">
    <property type="protein sequence ID" value="AWY44270.1"/>
    <property type="molecule type" value="Genomic_DNA"/>
</dbReference>
<dbReference type="InterPro" id="IPR000182">
    <property type="entry name" value="GNAT_dom"/>
</dbReference>
<evidence type="ECO:0000313" key="3">
    <source>
        <dbReference type="Proteomes" id="UP000250299"/>
    </source>
</evidence>
<dbReference type="Proteomes" id="UP000250299">
    <property type="component" value="Chromosome"/>
</dbReference>
<accession>A0A2Z4RT36</accession>
<dbReference type="Gene3D" id="3.40.630.90">
    <property type="match status" value="1"/>
</dbReference>
<name>A0A2Z4RT36_PSEPU</name>
<organism evidence="2 3">
    <name type="scientific">Pseudomonas putida</name>
    <name type="common">Arthrobacter siderocapsulatus</name>
    <dbReference type="NCBI Taxonomy" id="303"/>
    <lineage>
        <taxon>Bacteria</taxon>
        <taxon>Pseudomonadati</taxon>
        <taxon>Pseudomonadota</taxon>
        <taxon>Gammaproteobacteria</taxon>
        <taxon>Pseudomonadales</taxon>
        <taxon>Pseudomonadaceae</taxon>
        <taxon>Pseudomonas</taxon>
    </lineage>
</organism>
<keyword evidence="2" id="KW-0808">Transferase</keyword>
<dbReference type="InterPro" id="IPR041496">
    <property type="entry name" value="YitH/HolE_GNAT"/>
</dbReference>
<dbReference type="Gene3D" id="3.40.630.30">
    <property type="match status" value="1"/>
</dbReference>
<dbReference type="PANTHER" id="PTHR47237">
    <property type="entry name" value="SLL0310 PROTEIN"/>
    <property type="match status" value="1"/>
</dbReference>
<dbReference type="CDD" id="cd04301">
    <property type="entry name" value="NAT_SF"/>
    <property type="match status" value="1"/>
</dbReference>
<dbReference type="AlphaFoldDB" id="A0A2Z4RT36"/>
<dbReference type="OrthoDB" id="20916at2"/>
<dbReference type="PANTHER" id="PTHR47237:SF1">
    <property type="entry name" value="SLL0310 PROTEIN"/>
    <property type="match status" value="1"/>
</dbReference>
<dbReference type="SUPFAM" id="SSF55729">
    <property type="entry name" value="Acyl-CoA N-acyltransferases (Nat)"/>
    <property type="match status" value="1"/>
</dbReference>
<evidence type="ECO:0000313" key="2">
    <source>
        <dbReference type="EMBL" id="AWY44270.1"/>
    </source>
</evidence>
<dbReference type="InterPro" id="IPR016181">
    <property type="entry name" value="Acyl_CoA_acyltransferase"/>
</dbReference>
<sequence length="290" mass="31853">MSNELVIRNMTRAELDGLVDWAAREGWNPGVHDAELFWATDPEAFIAASLGGELIGGGAITSYNGEFGFMGFFIVRPEYRGQGLGNTLWHARRDRLLGRLRPGASIGMDGVFAMQDYYAKGGFVFSHRNLRFRAEITERPATSPADDQDIVPLASFPFDQVADYDRTCFPAPRETFLRGWIAQADALAVGCRREGRLSGYGVARRCREGCKIGPLFADDAQAANALYARLAQFAQGGPLYLDAPENNPAAMALVRRQGMVEVFGCARMYLGPLPAIAHERVFSVTTFELG</sequence>
<gene>
    <name evidence="2" type="ORF">DKY63_31925</name>
</gene>
<proteinExistence type="predicted"/>
<dbReference type="InterPro" id="IPR052729">
    <property type="entry name" value="Acyl/Acetyltrans_Enzymes"/>
</dbReference>